<accession>A0A2A5JQD3</accession>
<evidence type="ECO:0000313" key="2">
    <source>
        <dbReference type="EMBL" id="PCK31684.1"/>
    </source>
</evidence>
<proteinExistence type="predicted"/>
<evidence type="ECO:0000259" key="1">
    <source>
        <dbReference type="PROSITE" id="PS50883"/>
    </source>
</evidence>
<dbReference type="Gene3D" id="3.20.20.450">
    <property type="entry name" value="EAL domain"/>
    <property type="match status" value="1"/>
</dbReference>
<dbReference type="Pfam" id="PF00563">
    <property type="entry name" value="EAL"/>
    <property type="match status" value="1"/>
</dbReference>
<dbReference type="EMBL" id="NKHF01000047">
    <property type="protein sequence ID" value="PCK31684.1"/>
    <property type="molecule type" value="Genomic_DNA"/>
</dbReference>
<dbReference type="SUPFAM" id="SSF141868">
    <property type="entry name" value="EAL domain-like"/>
    <property type="match status" value="1"/>
</dbReference>
<name>A0A2A5JQD3_PSEO7</name>
<organism evidence="2 3">
    <name type="scientific">Pseudoalteromonas piscicida</name>
    <dbReference type="NCBI Taxonomy" id="43662"/>
    <lineage>
        <taxon>Bacteria</taxon>
        <taxon>Pseudomonadati</taxon>
        <taxon>Pseudomonadota</taxon>
        <taxon>Gammaproteobacteria</taxon>
        <taxon>Alteromonadales</taxon>
        <taxon>Pseudoalteromonadaceae</taxon>
        <taxon>Pseudoalteromonas</taxon>
    </lineage>
</organism>
<dbReference type="PANTHER" id="PTHR33121">
    <property type="entry name" value="CYCLIC DI-GMP PHOSPHODIESTERASE PDEF"/>
    <property type="match status" value="1"/>
</dbReference>
<dbReference type="PROSITE" id="PS50883">
    <property type="entry name" value="EAL"/>
    <property type="match status" value="1"/>
</dbReference>
<reference evidence="3" key="1">
    <citation type="journal article" date="2019" name="Genome Announc.">
        <title>Draft Genome Sequence of Pseudoalteromonas piscicida Strain 36Y ROTHPW, an Hypersaline Seawater Isolate from the South Coast of Sonora, Mexico.</title>
        <authorList>
            <person name="Sanchez-Diaz R."/>
            <person name="Molina-Garza Z.J."/>
            <person name="Cruz-Suarez L.E."/>
            <person name="Selvin J."/>
            <person name="Kiran G.S."/>
            <person name="Ibarra-Gamez J.C."/>
            <person name="Gomez-Gil B."/>
            <person name="Galaviz-Silva L."/>
        </authorList>
    </citation>
    <scope>NUCLEOTIDE SEQUENCE [LARGE SCALE GENOMIC DNA]</scope>
    <source>
        <strain evidence="3">36Y_RITHPW</strain>
    </source>
</reference>
<dbReference type="InterPro" id="IPR035919">
    <property type="entry name" value="EAL_sf"/>
</dbReference>
<dbReference type="AlphaFoldDB" id="A0A2A5JQD3"/>
<sequence>MWCADCEAIETYFFETTYFWFFLPTSNAEQNLMQMCTDMALSPDLVADKCVTVKVGKSGLATFLNNIGGCLVGPEFGQSKITTMAHQGHPDISAISRVASIETFVRRYQARWIKTAVENETYQSWFQPIVRAYSEPENLDVFANEALFRLFDDENNMVPPNLVFNLAEQSGLLFSLDLIARKSAVEHAAKANLKSKIFINFNPSSIYDPSYCLRSTASAISELGFQPQDIVFEVTETHQARDMNHLKGILAFYRSCGFGVALDDIGSGWSSLNMLAQLRPDYIKIDMELVRHVDTNQHKRNIVSHLIQLAHENGIEVIAEGVESHAEAQVLRDIGADYLQGYYFAKPAALSTRLSNNLEEEIAERVKPLSNAAQKYDRL</sequence>
<dbReference type="InterPro" id="IPR001633">
    <property type="entry name" value="EAL_dom"/>
</dbReference>
<comment type="caution">
    <text evidence="2">The sequence shown here is derived from an EMBL/GenBank/DDBJ whole genome shotgun (WGS) entry which is preliminary data.</text>
</comment>
<gene>
    <name evidence="2" type="ORF">CEX98_10890</name>
</gene>
<dbReference type="GO" id="GO:0071111">
    <property type="term" value="F:cyclic-guanylate-specific phosphodiesterase activity"/>
    <property type="evidence" value="ECO:0007669"/>
    <property type="project" value="InterPro"/>
</dbReference>
<dbReference type="SMART" id="SM00052">
    <property type="entry name" value="EAL"/>
    <property type="match status" value="1"/>
</dbReference>
<dbReference type="InterPro" id="IPR050706">
    <property type="entry name" value="Cyclic-di-GMP_PDE-like"/>
</dbReference>
<dbReference type="Proteomes" id="UP000228621">
    <property type="component" value="Unassembled WGS sequence"/>
</dbReference>
<protein>
    <submittedName>
        <fullName evidence="2">EAL domain-containing protein</fullName>
    </submittedName>
</protein>
<evidence type="ECO:0000313" key="3">
    <source>
        <dbReference type="Proteomes" id="UP000228621"/>
    </source>
</evidence>
<feature type="domain" description="EAL" evidence="1">
    <location>
        <begin position="106"/>
        <end position="361"/>
    </location>
</feature>
<dbReference type="OrthoDB" id="1673646at2"/>
<dbReference type="RefSeq" id="WP_099642102.1">
    <property type="nucleotide sequence ID" value="NZ_NKHF01000047.1"/>
</dbReference>
<dbReference type="PANTHER" id="PTHR33121:SF15">
    <property type="entry name" value="BLUE LIGHT- AND TEMPERATURE-REGULATED ANTIREPRESSOR BLUF"/>
    <property type="match status" value="1"/>
</dbReference>
<dbReference type="CDD" id="cd01948">
    <property type="entry name" value="EAL"/>
    <property type="match status" value="1"/>
</dbReference>
<keyword evidence="3" id="KW-1185">Reference proteome</keyword>